<dbReference type="Proteomes" id="UP000078540">
    <property type="component" value="Unassembled WGS sequence"/>
</dbReference>
<gene>
    <name evidence="1" type="ORF">ALC53_08019</name>
</gene>
<dbReference type="AlphaFoldDB" id="A0A195BBN3"/>
<reference evidence="1 2" key="1">
    <citation type="submission" date="2015-09" db="EMBL/GenBank/DDBJ databases">
        <title>Atta colombica WGS genome.</title>
        <authorList>
            <person name="Nygaard S."/>
            <person name="Hu H."/>
            <person name="Boomsma J."/>
            <person name="Zhang G."/>
        </authorList>
    </citation>
    <scope>NUCLEOTIDE SEQUENCE [LARGE SCALE GENOMIC DNA]</scope>
    <source>
        <strain evidence="1">Treedump-2</strain>
        <tissue evidence="1">Whole body</tissue>
    </source>
</reference>
<evidence type="ECO:0000313" key="2">
    <source>
        <dbReference type="Proteomes" id="UP000078540"/>
    </source>
</evidence>
<proteinExistence type="predicted"/>
<protein>
    <submittedName>
        <fullName evidence="1">Uncharacterized protein</fullName>
    </submittedName>
</protein>
<accession>A0A195BBN3</accession>
<sequence>MRQVCCECRSERGYQLGSSLAAARDLGVELGAATGKRGRGSCEIMMNGSYLGVVGANFLQDKCEYRLAKGFNECRFVDATARLV</sequence>
<dbReference type="EMBL" id="KQ976532">
    <property type="protein sequence ID" value="KYM81632.1"/>
    <property type="molecule type" value="Genomic_DNA"/>
</dbReference>
<evidence type="ECO:0000313" key="1">
    <source>
        <dbReference type="EMBL" id="KYM81632.1"/>
    </source>
</evidence>
<organism evidence="1 2">
    <name type="scientific">Atta colombica</name>
    <dbReference type="NCBI Taxonomy" id="520822"/>
    <lineage>
        <taxon>Eukaryota</taxon>
        <taxon>Metazoa</taxon>
        <taxon>Ecdysozoa</taxon>
        <taxon>Arthropoda</taxon>
        <taxon>Hexapoda</taxon>
        <taxon>Insecta</taxon>
        <taxon>Pterygota</taxon>
        <taxon>Neoptera</taxon>
        <taxon>Endopterygota</taxon>
        <taxon>Hymenoptera</taxon>
        <taxon>Apocrita</taxon>
        <taxon>Aculeata</taxon>
        <taxon>Formicoidea</taxon>
        <taxon>Formicidae</taxon>
        <taxon>Myrmicinae</taxon>
        <taxon>Atta</taxon>
    </lineage>
</organism>
<keyword evidence="2" id="KW-1185">Reference proteome</keyword>
<name>A0A195BBN3_9HYME</name>